<dbReference type="Proteomes" id="UP000636709">
    <property type="component" value="Unassembled WGS sequence"/>
</dbReference>
<organism evidence="1 2">
    <name type="scientific">Digitaria exilis</name>
    <dbReference type="NCBI Taxonomy" id="1010633"/>
    <lineage>
        <taxon>Eukaryota</taxon>
        <taxon>Viridiplantae</taxon>
        <taxon>Streptophyta</taxon>
        <taxon>Embryophyta</taxon>
        <taxon>Tracheophyta</taxon>
        <taxon>Spermatophyta</taxon>
        <taxon>Magnoliopsida</taxon>
        <taxon>Liliopsida</taxon>
        <taxon>Poales</taxon>
        <taxon>Poaceae</taxon>
        <taxon>PACMAD clade</taxon>
        <taxon>Panicoideae</taxon>
        <taxon>Panicodae</taxon>
        <taxon>Paniceae</taxon>
        <taxon>Anthephorinae</taxon>
        <taxon>Digitaria</taxon>
    </lineage>
</organism>
<keyword evidence="2" id="KW-1185">Reference proteome</keyword>
<reference evidence="1" key="1">
    <citation type="submission" date="2020-07" db="EMBL/GenBank/DDBJ databases">
        <title>Genome sequence and genetic diversity analysis of an under-domesticated orphan crop, white fonio (Digitaria exilis).</title>
        <authorList>
            <person name="Bennetzen J.L."/>
            <person name="Chen S."/>
            <person name="Ma X."/>
            <person name="Wang X."/>
            <person name="Yssel A.E.J."/>
            <person name="Chaluvadi S.R."/>
            <person name="Johnson M."/>
            <person name="Gangashetty P."/>
            <person name="Hamidou F."/>
            <person name="Sanogo M.D."/>
            <person name="Zwaenepoel A."/>
            <person name="Wallace J."/>
            <person name="Van De Peer Y."/>
            <person name="Van Deynze A."/>
        </authorList>
    </citation>
    <scope>NUCLEOTIDE SEQUENCE</scope>
    <source>
        <tissue evidence="1">Leaves</tissue>
    </source>
</reference>
<dbReference type="OrthoDB" id="10515415at2759"/>
<dbReference type="EMBL" id="JACEFO010002816">
    <property type="protein sequence ID" value="KAF8648248.1"/>
    <property type="molecule type" value="Genomic_DNA"/>
</dbReference>
<protein>
    <submittedName>
        <fullName evidence="1">Uncharacterized protein</fullName>
    </submittedName>
</protein>
<name>A0A835DYA3_9POAL</name>
<evidence type="ECO:0000313" key="2">
    <source>
        <dbReference type="Proteomes" id="UP000636709"/>
    </source>
</evidence>
<dbReference type="AlphaFoldDB" id="A0A835DYA3"/>
<comment type="caution">
    <text evidence="1">The sequence shown here is derived from an EMBL/GenBank/DDBJ whole genome shotgun (WGS) entry which is preliminary data.</text>
</comment>
<accession>A0A835DYA3</accession>
<sequence length="55" mass="6141">MLGTIPVKQRERRRSSGYADAIFLAKCSSNTAMHINTGLVEPRTQQASHQVSQIR</sequence>
<proteinExistence type="predicted"/>
<gene>
    <name evidence="1" type="ORF">HU200_064820</name>
</gene>
<evidence type="ECO:0000313" key="1">
    <source>
        <dbReference type="EMBL" id="KAF8648248.1"/>
    </source>
</evidence>